<keyword evidence="3" id="KW-1185">Reference proteome</keyword>
<dbReference type="HOGENOM" id="CLU_918812_0_0_1"/>
<dbReference type="InterPro" id="IPR024983">
    <property type="entry name" value="CHAT_dom"/>
</dbReference>
<evidence type="ECO:0000313" key="3">
    <source>
        <dbReference type="Proteomes" id="UP000054279"/>
    </source>
</evidence>
<dbReference type="EMBL" id="KN837122">
    <property type="protein sequence ID" value="KIJ43557.1"/>
    <property type="molecule type" value="Genomic_DNA"/>
</dbReference>
<dbReference type="OrthoDB" id="9991317at2759"/>
<feature type="domain" description="CHAT" evidence="1">
    <location>
        <begin position="48"/>
        <end position="183"/>
    </location>
</feature>
<accession>A0A0C9VNH4</accession>
<feature type="domain" description="CHAT" evidence="1">
    <location>
        <begin position="186"/>
        <end position="295"/>
    </location>
</feature>
<dbReference type="Proteomes" id="UP000054279">
    <property type="component" value="Unassembled WGS sequence"/>
</dbReference>
<organism evidence="2 3">
    <name type="scientific">Sphaerobolus stellatus (strain SS14)</name>
    <dbReference type="NCBI Taxonomy" id="990650"/>
    <lineage>
        <taxon>Eukaryota</taxon>
        <taxon>Fungi</taxon>
        <taxon>Dikarya</taxon>
        <taxon>Basidiomycota</taxon>
        <taxon>Agaricomycotina</taxon>
        <taxon>Agaricomycetes</taxon>
        <taxon>Phallomycetidae</taxon>
        <taxon>Geastrales</taxon>
        <taxon>Sphaerobolaceae</taxon>
        <taxon>Sphaerobolus</taxon>
    </lineage>
</organism>
<sequence>MHESEKKIDEYLSNLIIRGDGKFEGDSTRDGVPLAHPFNSATDQGFKASLAELWELSAKPVLDALTLMNPSPEVKPHIWWCPTGFLSFLPLHAAGLYHSNAPLGSKLSDFVISSYTPTLSAILDRSSPLLPPSTPPTLLAIAPSSFGQSYLPRIADELRHIKQVMEGTLTVKTLIGEDAALENNLAHPTESALLLAGNDRLSLAKLMSLKIAHGDLAFLSACPAAKADEQLSDKAFNLSAGMLVSGYRGVITTMWPVKDQTAPQVVRDVYRHLRQFKLDATEAAHALHLAVQTHKERYCAGRR</sequence>
<dbReference type="AlphaFoldDB" id="A0A0C9VNH4"/>
<evidence type="ECO:0000313" key="2">
    <source>
        <dbReference type="EMBL" id="KIJ43557.1"/>
    </source>
</evidence>
<protein>
    <recommendedName>
        <fullName evidence="1">CHAT domain-containing protein</fullName>
    </recommendedName>
</protein>
<evidence type="ECO:0000259" key="1">
    <source>
        <dbReference type="Pfam" id="PF12770"/>
    </source>
</evidence>
<gene>
    <name evidence="2" type="ORF">M422DRAFT_253135</name>
</gene>
<proteinExistence type="predicted"/>
<reference evidence="2 3" key="1">
    <citation type="submission" date="2014-06" db="EMBL/GenBank/DDBJ databases">
        <title>Evolutionary Origins and Diversification of the Mycorrhizal Mutualists.</title>
        <authorList>
            <consortium name="DOE Joint Genome Institute"/>
            <consortium name="Mycorrhizal Genomics Consortium"/>
            <person name="Kohler A."/>
            <person name="Kuo A."/>
            <person name="Nagy L.G."/>
            <person name="Floudas D."/>
            <person name="Copeland A."/>
            <person name="Barry K.W."/>
            <person name="Cichocki N."/>
            <person name="Veneault-Fourrey C."/>
            <person name="LaButti K."/>
            <person name="Lindquist E.A."/>
            <person name="Lipzen A."/>
            <person name="Lundell T."/>
            <person name="Morin E."/>
            <person name="Murat C."/>
            <person name="Riley R."/>
            <person name="Ohm R."/>
            <person name="Sun H."/>
            <person name="Tunlid A."/>
            <person name="Henrissat B."/>
            <person name="Grigoriev I.V."/>
            <person name="Hibbett D.S."/>
            <person name="Martin F."/>
        </authorList>
    </citation>
    <scope>NUCLEOTIDE SEQUENCE [LARGE SCALE GENOMIC DNA]</scope>
    <source>
        <strain evidence="2 3">SS14</strain>
    </source>
</reference>
<name>A0A0C9VNH4_SPHS4</name>
<dbReference type="Pfam" id="PF12770">
    <property type="entry name" value="CHAT"/>
    <property type="match status" value="2"/>
</dbReference>